<feature type="domain" description="Ketopantoate reductase C-terminal" evidence="11">
    <location>
        <begin position="181"/>
        <end position="303"/>
    </location>
</feature>
<reference evidence="13" key="1">
    <citation type="journal article" date="2022" name="Int. J. Syst. Evol. Microbiol.">
        <title>Anaeromyxobacter oryzae sp. nov., Anaeromyxobacter diazotrophicus sp. nov. and Anaeromyxobacter paludicola sp. nov., isolated from paddy soils.</title>
        <authorList>
            <person name="Itoh H."/>
            <person name="Xu Z."/>
            <person name="Mise K."/>
            <person name="Masuda Y."/>
            <person name="Ushijima N."/>
            <person name="Hayakawa C."/>
            <person name="Shiratori Y."/>
            <person name="Senoo K."/>
        </authorList>
    </citation>
    <scope>NUCLEOTIDE SEQUENCE [LARGE SCALE GENOMIC DNA]</scope>
    <source>
        <strain evidence="13">Red232</strain>
    </source>
</reference>
<dbReference type="SUPFAM" id="SSF51735">
    <property type="entry name" value="NAD(P)-binding Rossmann-fold domains"/>
    <property type="match status" value="1"/>
</dbReference>
<evidence type="ECO:0000256" key="1">
    <source>
        <dbReference type="ARBA" id="ARBA00004994"/>
    </source>
</evidence>
<comment type="function">
    <text evidence="9">Catalyzes the NADPH-dependent reduction of ketopantoate into pantoic acid.</text>
</comment>
<evidence type="ECO:0000256" key="5">
    <source>
        <dbReference type="ARBA" id="ARBA00022857"/>
    </source>
</evidence>
<dbReference type="InterPro" id="IPR013332">
    <property type="entry name" value="KPR_N"/>
</dbReference>
<evidence type="ECO:0000256" key="6">
    <source>
        <dbReference type="ARBA" id="ARBA00023002"/>
    </source>
</evidence>
<feature type="domain" description="Ketopantoate reductase N-terminal" evidence="10">
    <location>
        <begin position="3"/>
        <end position="150"/>
    </location>
</feature>
<keyword evidence="5 9" id="KW-0521">NADP</keyword>
<dbReference type="PANTHER" id="PTHR21708">
    <property type="entry name" value="PROBABLE 2-DEHYDROPANTOATE 2-REDUCTASE"/>
    <property type="match status" value="1"/>
</dbReference>
<dbReference type="RefSeq" id="WP_248361049.1">
    <property type="nucleotide sequence ID" value="NZ_AP025591.1"/>
</dbReference>
<organism evidence="12 13">
    <name type="scientific">Anaeromyxobacter oryzae</name>
    <dbReference type="NCBI Taxonomy" id="2918170"/>
    <lineage>
        <taxon>Bacteria</taxon>
        <taxon>Pseudomonadati</taxon>
        <taxon>Myxococcota</taxon>
        <taxon>Myxococcia</taxon>
        <taxon>Myxococcales</taxon>
        <taxon>Cystobacterineae</taxon>
        <taxon>Anaeromyxobacteraceae</taxon>
        <taxon>Anaeromyxobacter</taxon>
    </lineage>
</organism>
<comment type="catalytic activity">
    <reaction evidence="8 9">
        <text>(R)-pantoate + NADP(+) = 2-dehydropantoate + NADPH + H(+)</text>
        <dbReference type="Rhea" id="RHEA:16233"/>
        <dbReference type="ChEBI" id="CHEBI:11561"/>
        <dbReference type="ChEBI" id="CHEBI:15378"/>
        <dbReference type="ChEBI" id="CHEBI:15980"/>
        <dbReference type="ChEBI" id="CHEBI:57783"/>
        <dbReference type="ChEBI" id="CHEBI:58349"/>
        <dbReference type="EC" id="1.1.1.169"/>
    </reaction>
</comment>
<dbReference type="Gene3D" id="3.40.50.720">
    <property type="entry name" value="NAD(P)-binding Rossmann-like Domain"/>
    <property type="match status" value="1"/>
</dbReference>
<keyword evidence="9" id="KW-0566">Pantothenate biosynthesis</keyword>
<dbReference type="InterPro" id="IPR013328">
    <property type="entry name" value="6PGD_dom2"/>
</dbReference>
<dbReference type="InterPro" id="IPR036291">
    <property type="entry name" value="NAD(P)-bd_dom_sf"/>
</dbReference>
<keyword evidence="13" id="KW-1185">Reference proteome</keyword>
<dbReference type="SUPFAM" id="SSF48179">
    <property type="entry name" value="6-phosphogluconate dehydrogenase C-terminal domain-like"/>
    <property type="match status" value="1"/>
</dbReference>
<dbReference type="InterPro" id="IPR008927">
    <property type="entry name" value="6-PGluconate_DH-like_C_sf"/>
</dbReference>
<keyword evidence="6 9" id="KW-0560">Oxidoreductase</keyword>
<evidence type="ECO:0000259" key="10">
    <source>
        <dbReference type="Pfam" id="PF02558"/>
    </source>
</evidence>
<proteinExistence type="inferred from homology"/>
<evidence type="ECO:0000256" key="7">
    <source>
        <dbReference type="ARBA" id="ARBA00032024"/>
    </source>
</evidence>
<dbReference type="InterPro" id="IPR013752">
    <property type="entry name" value="KPA_reductase"/>
</dbReference>
<evidence type="ECO:0000256" key="9">
    <source>
        <dbReference type="RuleBase" id="RU362068"/>
    </source>
</evidence>
<dbReference type="NCBIfam" id="TIGR00745">
    <property type="entry name" value="apbA_panE"/>
    <property type="match status" value="1"/>
</dbReference>
<dbReference type="Pfam" id="PF02558">
    <property type="entry name" value="ApbA"/>
    <property type="match status" value="1"/>
</dbReference>
<dbReference type="NCBIfam" id="NF005091">
    <property type="entry name" value="PRK06522.2-2"/>
    <property type="match status" value="1"/>
</dbReference>
<dbReference type="Proteomes" id="UP001162891">
    <property type="component" value="Chromosome"/>
</dbReference>
<sequence>MRIAVIGAGGVGGLLAALLARAGEEVSVVARGSALDAIRAAGITVDSPLGAFTQRVAAASDDPATLAPADAVLVAVKAWQVAELAPRLAPLVAPGGVVVPLQNGVEAAGRLAAALGDERVAGGLVNVLAWITGPGAVKHVGGPPRLTVGERGARGKPPSPRLEALAAALGRGGAEATISGDIERASWEKFLLIGPWGAVSAVARAPIGVVRTVPETRALLEAAMEELAAVGRARGVAIPADAVARTLAFIDAVMPEATASMQRDVGAGRPSELDDQAGAVVRLAAAVGVPVPVHGFLLAALRPQEAAARGAIPRFART</sequence>
<evidence type="ECO:0000256" key="3">
    <source>
        <dbReference type="ARBA" id="ARBA00013014"/>
    </source>
</evidence>
<evidence type="ECO:0000256" key="8">
    <source>
        <dbReference type="ARBA" id="ARBA00048793"/>
    </source>
</evidence>
<comment type="similarity">
    <text evidence="2 9">Belongs to the ketopantoate reductase family.</text>
</comment>
<evidence type="ECO:0000256" key="4">
    <source>
        <dbReference type="ARBA" id="ARBA00019465"/>
    </source>
</evidence>
<name>A0ABM7WUR9_9BACT</name>
<protein>
    <recommendedName>
        <fullName evidence="4 9">2-dehydropantoate 2-reductase</fullName>
        <ecNumber evidence="3 9">1.1.1.169</ecNumber>
    </recommendedName>
    <alternativeName>
        <fullName evidence="7 9">Ketopantoate reductase</fullName>
    </alternativeName>
</protein>
<accession>A0ABM7WUR9</accession>
<dbReference type="Pfam" id="PF08546">
    <property type="entry name" value="ApbA_C"/>
    <property type="match status" value="1"/>
</dbReference>
<evidence type="ECO:0000256" key="2">
    <source>
        <dbReference type="ARBA" id="ARBA00007870"/>
    </source>
</evidence>
<dbReference type="EMBL" id="AP025591">
    <property type="protein sequence ID" value="BDG03230.1"/>
    <property type="molecule type" value="Genomic_DNA"/>
</dbReference>
<dbReference type="Gene3D" id="1.10.1040.10">
    <property type="entry name" value="N-(1-d-carboxylethyl)-l-norvaline Dehydrogenase, domain 2"/>
    <property type="match status" value="1"/>
</dbReference>
<evidence type="ECO:0000313" key="12">
    <source>
        <dbReference type="EMBL" id="BDG03230.1"/>
    </source>
</evidence>
<dbReference type="InterPro" id="IPR003710">
    <property type="entry name" value="ApbA"/>
</dbReference>
<evidence type="ECO:0000313" key="13">
    <source>
        <dbReference type="Proteomes" id="UP001162891"/>
    </source>
</evidence>
<evidence type="ECO:0000259" key="11">
    <source>
        <dbReference type="Pfam" id="PF08546"/>
    </source>
</evidence>
<dbReference type="EC" id="1.1.1.169" evidence="3 9"/>
<dbReference type="PANTHER" id="PTHR21708:SF26">
    <property type="entry name" value="2-DEHYDROPANTOATE 2-REDUCTASE"/>
    <property type="match status" value="1"/>
</dbReference>
<dbReference type="InterPro" id="IPR051402">
    <property type="entry name" value="KPR-Related"/>
</dbReference>
<comment type="pathway">
    <text evidence="1 9">Cofactor biosynthesis; (R)-pantothenate biosynthesis; (R)-pantoate from 3-methyl-2-oxobutanoate: step 2/2.</text>
</comment>
<gene>
    <name evidence="12" type="ORF">AMOR_22260</name>
</gene>